<reference evidence="1 2" key="1">
    <citation type="journal article" date="2022" name="Nat. Plants">
        <title>Genomes of leafy and leafless Platanthera orchids illuminate the evolution of mycoheterotrophy.</title>
        <authorList>
            <person name="Li M.H."/>
            <person name="Liu K.W."/>
            <person name="Li Z."/>
            <person name="Lu H.C."/>
            <person name="Ye Q.L."/>
            <person name="Zhang D."/>
            <person name="Wang J.Y."/>
            <person name="Li Y.F."/>
            <person name="Zhong Z.M."/>
            <person name="Liu X."/>
            <person name="Yu X."/>
            <person name="Liu D.K."/>
            <person name="Tu X.D."/>
            <person name="Liu B."/>
            <person name="Hao Y."/>
            <person name="Liao X.Y."/>
            <person name="Jiang Y.T."/>
            <person name="Sun W.H."/>
            <person name="Chen J."/>
            <person name="Chen Y.Q."/>
            <person name="Ai Y."/>
            <person name="Zhai J.W."/>
            <person name="Wu S.S."/>
            <person name="Zhou Z."/>
            <person name="Hsiao Y.Y."/>
            <person name="Wu W.L."/>
            <person name="Chen Y.Y."/>
            <person name="Lin Y.F."/>
            <person name="Hsu J.L."/>
            <person name="Li C.Y."/>
            <person name="Wang Z.W."/>
            <person name="Zhao X."/>
            <person name="Zhong W.Y."/>
            <person name="Ma X.K."/>
            <person name="Ma L."/>
            <person name="Huang J."/>
            <person name="Chen G.Z."/>
            <person name="Huang M.Z."/>
            <person name="Huang L."/>
            <person name="Peng D.H."/>
            <person name="Luo Y.B."/>
            <person name="Zou S.Q."/>
            <person name="Chen S.P."/>
            <person name="Lan S."/>
            <person name="Tsai W.C."/>
            <person name="Van de Peer Y."/>
            <person name="Liu Z.J."/>
        </authorList>
    </citation>
    <scope>NUCLEOTIDE SEQUENCE [LARGE SCALE GENOMIC DNA]</scope>
    <source>
        <strain evidence="1">Lor287</strain>
    </source>
</reference>
<protein>
    <submittedName>
        <fullName evidence="1">Uncharacterized protein</fullName>
    </submittedName>
</protein>
<dbReference type="Proteomes" id="UP001418222">
    <property type="component" value="Unassembled WGS sequence"/>
</dbReference>
<dbReference type="EMBL" id="JBBWWQ010000016">
    <property type="protein sequence ID" value="KAK8925704.1"/>
    <property type="molecule type" value="Genomic_DNA"/>
</dbReference>
<evidence type="ECO:0000313" key="1">
    <source>
        <dbReference type="EMBL" id="KAK8925704.1"/>
    </source>
</evidence>
<proteinExistence type="predicted"/>
<keyword evidence="2" id="KW-1185">Reference proteome</keyword>
<organism evidence="1 2">
    <name type="scientific">Platanthera zijinensis</name>
    <dbReference type="NCBI Taxonomy" id="2320716"/>
    <lineage>
        <taxon>Eukaryota</taxon>
        <taxon>Viridiplantae</taxon>
        <taxon>Streptophyta</taxon>
        <taxon>Embryophyta</taxon>
        <taxon>Tracheophyta</taxon>
        <taxon>Spermatophyta</taxon>
        <taxon>Magnoliopsida</taxon>
        <taxon>Liliopsida</taxon>
        <taxon>Asparagales</taxon>
        <taxon>Orchidaceae</taxon>
        <taxon>Orchidoideae</taxon>
        <taxon>Orchideae</taxon>
        <taxon>Orchidinae</taxon>
        <taxon>Platanthera</taxon>
    </lineage>
</organism>
<evidence type="ECO:0000313" key="2">
    <source>
        <dbReference type="Proteomes" id="UP001418222"/>
    </source>
</evidence>
<name>A0AAP0B3S8_9ASPA</name>
<dbReference type="AlphaFoldDB" id="A0AAP0B3S8"/>
<gene>
    <name evidence="1" type="ORF">KSP39_PZI018907</name>
</gene>
<accession>A0AAP0B3S8</accession>
<comment type="caution">
    <text evidence="1">The sequence shown here is derived from an EMBL/GenBank/DDBJ whole genome shotgun (WGS) entry which is preliminary data.</text>
</comment>
<sequence length="66" mass="7370">MEYTIVVAENSGFACYITISRSLYGAALAEYFMYRERHTSIIYDDLFQTSTSLSSNVASIKKTPGS</sequence>
<dbReference type="Gene3D" id="3.40.50.12240">
    <property type="match status" value="1"/>
</dbReference>